<protein>
    <submittedName>
        <fullName evidence="6">Uncharacterized protein</fullName>
    </submittedName>
</protein>
<comment type="similarity">
    <text evidence="2">Belongs to the MAP65/ASE1 family.</text>
</comment>
<dbReference type="InterPro" id="IPR007145">
    <property type="entry name" value="MAP65_Ase1_PRC1"/>
</dbReference>
<evidence type="ECO:0000256" key="2">
    <source>
        <dbReference type="ARBA" id="ARBA00006187"/>
    </source>
</evidence>
<dbReference type="Pfam" id="PF03999">
    <property type="entry name" value="MAP65_ASE1"/>
    <property type="match status" value="1"/>
</dbReference>
<accession>A0AA87ZAG5</accession>
<dbReference type="Gene3D" id="1.20.58.1520">
    <property type="match status" value="1"/>
</dbReference>
<evidence type="ECO:0000313" key="6">
    <source>
        <dbReference type="EMBL" id="GMN31417.1"/>
    </source>
</evidence>
<dbReference type="GO" id="GO:0005737">
    <property type="term" value="C:cytoplasm"/>
    <property type="evidence" value="ECO:0007669"/>
    <property type="project" value="TreeGrafter"/>
</dbReference>
<organism evidence="6 7">
    <name type="scientific">Ficus carica</name>
    <name type="common">Common fig</name>
    <dbReference type="NCBI Taxonomy" id="3494"/>
    <lineage>
        <taxon>Eukaryota</taxon>
        <taxon>Viridiplantae</taxon>
        <taxon>Streptophyta</taxon>
        <taxon>Embryophyta</taxon>
        <taxon>Tracheophyta</taxon>
        <taxon>Spermatophyta</taxon>
        <taxon>Magnoliopsida</taxon>
        <taxon>eudicotyledons</taxon>
        <taxon>Gunneridae</taxon>
        <taxon>Pentapetalae</taxon>
        <taxon>rosids</taxon>
        <taxon>fabids</taxon>
        <taxon>Rosales</taxon>
        <taxon>Moraceae</taxon>
        <taxon>Ficeae</taxon>
        <taxon>Ficus</taxon>
    </lineage>
</organism>
<comment type="caution">
    <text evidence="6">The sequence shown here is derived from an EMBL/GenBank/DDBJ whole genome shotgun (WGS) entry which is preliminary data.</text>
</comment>
<dbReference type="GO" id="GO:0005819">
    <property type="term" value="C:spindle"/>
    <property type="evidence" value="ECO:0007669"/>
    <property type="project" value="TreeGrafter"/>
</dbReference>
<feature type="compositionally biased region" description="Basic and acidic residues" evidence="5">
    <location>
        <begin position="620"/>
        <end position="632"/>
    </location>
</feature>
<keyword evidence="7" id="KW-1185">Reference proteome</keyword>
<proteinExistence type="inferred from homology"/>
<evidence type="ECO:0000256" key="1">
    <source>
        <dbReference type="ARBA" id="ARBA00004245"/>
    </source>
</evidence>
<dbReference type="EMBL" id="BTGU01000003">
    <property type="protein sequence ID" value="GMN31417.1"/>
    <property type="molecule type" value="Genomic_DNA"/>
</dbReference>
<feature type="compositionally biased region" description="Acidic residues" evidence="5">
    <location>
        <begin position="661"/>
        <end position="671"/>
    </location>
</feature>
<dbReference type="PANTHER" id="PTHR19321:SF4">
    <property type="entry name" value="65-KDA MICROTUBULE-ASSOCIATED PROTEIN 5"/>
    <property type="match status" value="1"/>
</dbReference>
<feature type="region of interest" description="Disordered" evidence="5">
    <location>
        <begin position="620"/>
        <end position="672"/>
    </location>
</feature>
<dbReference type="GO" id="GO:0000226">
    <property type="term" value="P:microtubule cytoskeleton organization"/>
    <property type="evidence" value="ECO:0007669"/>
    <property type="project" value="InterPro"/>
</dbReference>
<feature type="compositionally biased region" description="Basic and acidic residues" evidence="5">
    <location>
        <begin position="642"/>
        <end position="659"/>
    </location>
</feature>
<evidence type="ECO:0000256" key="4">
    <source>
        <dbReference type="ARBA" id="ARBA00023212"/>
    </source>
</evidence>
<evidence type="ECO:0000256" key="5">
    <source>
        <dbReference type="SAM" id="MobiDB-lite"/>
    </source>
</evidence>
<reference evidence="6" key="1">
    <citation type="submission" date="2023-07" db="EMBL/GenBank/DDBJ databases">
        <title>draft genome sequence of fig (Ficus carica).</title>
        <authorList>
            <person name="Takahashi T."/>
            <person name="Nishimura K."/>
        </authorList>
    </citation>
    <scope>NUCLEOTIDE SEQUENCE</scope>
</reference>
<keyword evidence="4" id="KW-0206">Cytoskeleton</keyword>
<evidence type="ECO:0000313" key="7">
    <source>
        <dbReference type="Proteomes" id="UP001187192"/>
    </source>
</evidence>
<dbReference type="Proteomes" id="UP001187192">
    <property type="component" value="Unassembled WGS sequence"/>
</dbReference>
<dbReference type="AlphaFoldDB" id="A0AA87ZAG5"/>
<gene>
    <name evidence="6" type="ORF">TIFTF001_003241</name>
</gene>
<keyword evidence="4" id="KW-0963">Cytoplasm</keyword>
<comment type="subcellular location">
    <subcellularLocation>
        <location evidence="1">Cytoplasm</location>
        <location evidence="1">Cytoskeleton</location>
    </subcellularLocation>
</comment>
<name>A0AA87ZAG5_FICCA</name>
<dbReference type="PANTHER" id="PTHR19321">
    <property type="entry name" value="PROTEIN REGULATOR OF CYTOKINESIS 1 PRC1-RELATED"/>
    <property type="match status" value="1"/>
</dbReference>
<dbReference type="GO" id="GO:0005874">
    <property type="term" value="C:microtubule"/>
    <property type="evidence" value="ECO:0007669"/>
    <property type="project" value="UniProtKB-KW"/>
</dbReference>
<keyword evidence="3" id="KW-0493">Microtubule</keyword>
<dbReference type="GO" id="GO:0008017">
    <property type="term" value="F:microtubule binding"/>
    <property type="evidence" value="ECO:0007669"/>
    <property type="project" value="InterPro"/>
</dbReference>
<evidence type="ECO:0000256" key="3">
    <source>
        <dbReference type="ARBA" id="ARBA00022701"/>
    </source>
</evidence>
<sequence>MGEHVPSSQPQGRGTLKERISATKPILEDLRLRKGERLKEFSEIQSQIGCILAEIAGNNDTKNYTDLLVDERDLTSLSPALKYSRALRLEKVTGHLSTIHELSAVMSIDHSNMKLEDYSSSISDDALTGLTDLIHSLKEDKKQRLVKLQDLGRKLVELWNLMRTPMDELKRFNHVISIISSSLDDLLGHGCLAEEVLEQTDAEVKRLNSLKASKVKELVLEKQTELEGIYRDVYLDVDHDDRKKLADLIDSGNVDLSELLAKMDARIVKAKEEASGRKDILDELEKWMFACQEENWLDKYEEDEKQGNAGKEAQKNLKRAEEARILVRKIPSMVESLTTHVKAWKRQKGASFRFGKVLVLDVINFLEEYTARRWLIEDVKRARESEGEGTGSPFWVKKDTNLDSSGGNSPAKEIYHGHPIYVNLPLSKDGEDLSVTRLPSTKISCYQSLAIALYDEYIRVPGWKQVSKAEINILNPWPNHRVIYRGLNEILSPLQLSWNRFVAQLRFIDIQKEEDEEERKIKIIIQKEKTVRSVSYLRLAEEINAFPIFFRALYFQLAAITEKDAEDRFNSRDFLRGLCSYYFVSGDDDTIRLIPPEVSWVMSEDGSGIEVDLAESDRVSEAKHSGTSDSDSRLVATPDIKQTPDIKHTPDVDHLHSESESQAEAESDFDDSVFSPTPVDTWTEFIGSLKKIIVLLKPQLHCGFQLSGVPVSTFFSL</sequence>